<gene>
    <name evidence="4" type="ORF">NA57DRAFT_65157</name>
</gene>
<evidence type="ECO:0000313" key="5">
    <source>
        <dbReference type="Proteomes" id="UP000799772"/>
    </source>
</evidence>
<evidence type="ECO:0000313" key="4">
    <source>
        <dbReference type="EMBL" id="KAF2100752.1"/>
    </source>
</evidence>
<keyword evidence="2" id="KW-0378">Hydrolase</keyword>
<dbReference type="InterPro" id="IPR050272">
    <property type="entry name" value="Isochorismatase-like_hydrls"/>
</dbReference>
<dbReference type="Gene3D" id="3.40.50.850">
    <property type="entry name" value="Isochorismatase-like"/>
    <property type="match status" value="1"/>
</dbReference>
<evidence type="ECO:0000259" key="3">
    <source>
        <dbReference type="Pfam" id="PF00857"/>
    </source>
</evidence>
<dbReference type="PANTHER" id="PTHR43540">
    <property type="entry name" value="PEROXYUREIDOACRYLATE/UREIDOACRYLATE AMIDOHYDROLASE-RELATED"/>
    <property type="match status" value="1"/>
</dbReference>
<feature type="domain" description="Isochorismatase-like" evidence="3">
    <location>
        <begin position="223"/>
        <end position="303"/>
    </location>
</feature>
<dbReference type="EMBL" id="ML978124">
    <property type="protein sequence ID" value="KAF2100752.1"/>
    <property type="molecule type" value="Genomic_DNA"/>
</dbReference>
<accession>A0A9P4MAV7</accession>
<evidence type="ECO:0000256" key="2">
    <source>
        <dbReference type="ARBA" id="ARBA00022801"/>
    </source>
</evidence>
<dbReference type="Pfam" id="PF00857">
    <property type="entry name" value="Isochorismatase"/>
    <property type="match status" value="1"/>
</dbReference>
<dbReference type="GO" id="GO:0016787">
    <property type="term" value="F:hydrolase activity"/>
    <property type="evidence" value="ECO:0007669"/>
    <property type="project" value="UniProtKB-KW"/>
</dbReference>
<protein>
    <submittedName>
        <fullName evidence="4">Isochorismatase family protein</fullName>
    </submittedName>
</protein>
<sequence>MAEPHRRAIIGNASNFWLHSSRDGFDLTHPPTPSETAPGPKLKIQTTTAPITVSPARSALVIIDMQNFFLSEALGRGKGAGHAACDALMKYAIPAARKAGMQIIWLNWGLTDEEVRDMPPAVKRAFGFQANVVADGESITNGAADPYAESETSIGVDKHGDPKHQGGNVMLENGKDGRIYKGLGCQCGSVTLPSGEKIDAGRLLMRDTWNAALYPPLDKAYEEGLKAKVPDVWIHKNRMSGMWGASQMCDEFIEKQGIRTLFFTGVNTDQCVAGTLTDAFSKGYDIVLLNDGAGTTSPNFSQECIEFNAGKTWGFSTDCKSLFEAAEAMKA</sequence>
<dbReference type="Proteomes" id="UP000799772">
    <property type="component" value="Unassembled WGS sequence"/>
</dbReference>
<dbReference type="InterPro" id="IPR036380">
    <property type="entry name" value="Isochorismatase-like_sf"/>
</dbReference>
<proteinExistence type="inferred from homology"/>
<organism evidence="4 5">
    <name type="scientific">Rhizodiscina lignyota</name>
    <dbReference type="NCBI Taxonomy" id="1504668"/>
    <lineage>
        <taxon>Eukaryota</taxon>
        <taxon>Fungi</taxon>
        <taxon>Dikarya</taxon>
        <taxon>Ascomycota</taxon>
        <taxon>Pezizomycotina</taxon>
        <taxon>Dothideomycetes</taxon>
        <taxon>Pleosporomycetidae</taxon>
        <taxon>Aulographales</taxon>
        <taxon>Rhizodiscinaceae</taxon>
        <taxon>Rhizodiscina</taxon>
    </lineage>
</organism>
<dbReference type="SUPFAM" id="SSF52499">
    <property type="entry name" value="Isochorismatase-like hydrolases"/>
    <property type="match status" value="1"/>
</dbReference>
<evidence type="ECO:0000256" key="1">
    <source>
        <dbReference type="ARBA" id="ARBA00006336"/>
    </source>
</evidence>
<dbReference type="PANTHER" id="PTHR43540:SF9">
    <property type="entry name" value="FAMILY HYDROLASE, PUTATIVE (AFU_ORTHOLOGUE AFUA_2G08700)-RELATED"/>
    <property type="match status" value="1"/>
</dbReference>
<comment type="caution">
    <text evidence="4">The sequence shown here is derived from an EMBL/GenBank/DDBJ whole genome shotgun (WGS) entry which is preliminary data.</text>
</comment>
<name>A0A9P4MAV7_9PEZI</name>
<keyword evidence="5" id="KW-1185">Reference proteome</keyword>
<dbReference type="OrthoDB" id="167809at2759"/>
<comment type="similarity">
    <text evidence="1">Belongs to the isochorismatase family.</text>
</comment>
<reference evidence="4" key="1">
    <citation type="journal article" date="2020" name="Stud. Mycol.">
        <title>101 Dothideomycetes genomes: a test case for predicting lifestyles and emergence of pathogens.</title>
        <authorList>
            <person name="Haridas S."/>
            <person name="Albert R."/>
            <person name="Binder M."/>
            <person name="Bloem J."/>
            <person name="Labutti K."/>
            <person name="Salamov A."/>
            <person name="Andreopoulos B."/>
            <person name="Baker S."/>
            <person name="Barry K."/>
            <person name="Bills G."/>
            <person name="Bluhm B."/>
            <person name="Cannon C."/>
            <person name="Castanera R."/>
            <person name="Culley D."/>
            <person name="Daum C."/>
            <person name="Ezra D."/>
            <person name="Gonzalez J."/>
            <person name="Henrissat B."/>
            <person name="Kuo A."/>
            <person name="Liang C."/>
            <person name="Lipzen A."/>
            <person name="Lutzoni F."/>
            <person name="Magnuson J."/>
            <person name="Mondo S."/>
            <person name="Nolan M."/>
            <person name="Ohm R."/>
            <person name="Pangilinan J."/>
            <person name="Park H.-J."/>
            <person name="Ramirez L."/>
            <person name="Alfaro M."/>
            <person name="Sun H."/>
            <person name="Tritt A."/>
            <person name="Yoshinaga Y."/>
            <person name="Zwiers L.-H."/>
            <person name="Turgeon B."/>
            <person name="Goodwin S."/>
            <person name="Spatafora J."/>
            <person name="Crous P."/>
            <person name="Grigoriev I."/>
        </authorList>
    </citation>
    <scope>NUCLEOTIDE SEQUENCE</scope>
    <source>
        <strain evidence="4">CBS 133067</strain>
    </source>
</reference>
<dbReference type="InterPro" id="IPR000868">
    <property type="entry name" value="Isochorismatase-like_dom"/>
</dbReference>
<dbReference type="AlphaFoldDB" id="A0A9P4MAV7"/>